<accession>A0A3A5HEA0</accession>
<keyword evidence="2" id="KW-1133">Transmembrane helix</keyword>
<keyword evidence="2" id="KW-0812">Transmembrane</keyword>
<feature type="transmembrane region" description="Helical" evidence="2">
    <location>
        <begin position="393"/>
        <end position="410"/>
    </location>
</feature>
<dbReference type="AlphaFoldDB" id="A0A3A5HEA0"/>
<feature type="transmembrane region" description="Helical" evidence="2">
    <location>
        <begin position="79"/>
        <end position="100"/>
    </location>
</feature>
<dbReference type="Pfam" id="PF09925">
    <property type="entry name" value="DUF2157"/>
    <property type="match status" value="1"/>
</dbReference>
<name>A0A3A5HEA0_9ACTN</name>
<feature type="transmembrane region" description="Helical" evidence="2">
    <location>
        <begin position="251"/>
        <end position="269"/>
    </location>
</feature>
<feature type="region of interest" description="Disordered" evidence="1">
    <location>
        <begin position="1"/>
        <end position="38"/>
    </location>
</feature>
<sequence>MAHRSPDRHAEDMSTDLPPPGSPPDARQRRGPTPATPGQLAWLGHEVAAWRADGILTDEQATLLLGRYHPVRRLELSRIALWLGAGFVGIGIIWLVAANLDQLPPLARFGAVVLLWLGSVVAAEVLDHRVRTRRSPVVGAARGLAGLLYGAVVMQAAQSLQVPAYDATLVGIWAAGALLYAYAVRGVAPLVVGVLLASGWLLWHTGESLQRQPSFVLALGALAMAGLALGRLHDSAADRAGWSHFGTVWRFLGAVTGLAALFVAALPWGDGDTRYDAWLVGALVVAALLAGAGALRSTGAGRLEAAGGVVILALAMVLTWWSPETPDVGDQISAAAWLHAIVAIVFFVAAAAGVAAIGVLRDEAALTWIGVAALALFTTVQSFAVFAQVITGAWLFVALGLVFAGTGWIADRARREMVEALEGADR</sequence>
<dbReference type="Proteomes" id="UP000276542">
    <property type="component" value="Unassembled WGS sequence"/>
</dbReference>
<evidence type="ECO:0000256" key="2">
    <source>
        <dbReference type="SAM" id="Phobius"/>
    </source>
</evidence>
<feature type="transmembrane region" description="Helical" evidence="2">
    <location>
        <begin position="366"/>
        <end position="387"/>
    </location>
</feature>
<dbReference type="OrthoDB" id="3777679at2"/>
<evidence type="ECO:0000313" key="4">
    <source>
        <dbReference type="EMBL" id="RJS46320.1"/>
    </source>
</evidence>
<feature type="transmembrane region" description="Helical" evidence="2">
    <location>
        <begin position="187"/>
        <end position="206"/>
    </location>
</feature>
<feature type="transmembrane region" description="Helical" evidence="2">
    <location>
        <begin position="106"/>
        <end position="126"/>
    </location>
</feature>
<keyword evidence="2" id="KW-0472">Membrane</keyword>
<proteinExistence type="predicted"/>
<gene>
    <name evidence="4" type="ORF">D4739_08905</name>
</gene>
<feature type="transmembrane region" description="Helical" evidence="2">
    <location>
        <begin position="138"/>
        <end position="157"/>
    </location>
</feature>
<protein>
    <submittedName>
        <fullName evidence="4">DUF2157 domain-containing protein</fullName>
    </submittedName>
</protein>
<feature type="transmembrane region" description="Helical" evidence="2">
    <location>
        <begin position="334"/>
        <end position="359"/>
    </location>
</feature>
<feature type="compositionally biased region" description="Basic and acidic residues" evidence="1">
    <location>
        <begin position="1"/>
        <end position="12"/>
    </location>
</feature>
<evidence type="ECO:0000259" key="3">
    <source>
        <dbReference type="Pfam" id="PF09925"/>
    </source>
</evidence>
<feature type="domain" description="DUF2157" evidence="3">
    <location>
        <begin position="49"/>
        <end position="185"/>
    </location>
</feature>
<organism evidence="4 5">
    <name type="scientific">Nocardioides cavernaquae</name>
    <dbReference type="NCBI Taxonomy" id="2321396"/>
    <lineage>
        <taxon>Bacteria</taxon>
        <taxon>Bacillati</taxon>
        <taxon>Actinomycetota</taxon>
        <taxon>Actinomycetes</taxon>
        <taxon>Propionibacteriales</taxon>
        <taxon>Nocardioidaceae</taxon>
        <taxon>Nocardioides</taxon>
    </lineage>
</organism>
<feature type="transmembrane region" description="Helical" evidence="2">
    <location>
        <begin position="212"/>
        <end position="230"/>
    </location>
</feature>
<evidence type="ECO:0000313" key="5">
    <source>
        <dbReference type="Proteomes" id="UP000276542"/>
    </source>
</evidence>
<reference evidence="5" key="1">
    <citation type="submission" date="2018-09" db="EMBL/GenBank/DDBJ databases">
        <authorList>
            <person name="Zhu H."/>
        </authorList>
    </citation>
    <scope>NUCLEOTIDE SEQUENCE [LARGE SCALE GENOMIC DNA]</scope>
    <source>
        <strain evidence="5">K1W22B-1</strain>
    </source>
</reference>
<feature type="transmembrane region" description="Helical" evidence="2">
    <location>
        <begin position="163"/>
        <end position="182"/>
    </location>
</feature>
<dbReference type="EMBL" id="QYRP01000002">
    <property type="protein sequence ID" value="RJS46320.1"/>
    <property type="molecule type" value="Genomic_DNA"/>
</dbReference>
<dbReference type="InterPro" id="IPR018677">
    <property type="entry name" value="DUF2157"/>
</dbReference>
<feature type="transmembrane region" description="Helical" evidence="2">
    <location>
        <begin position="275"/>
        <end position="295"/>
    </location>
</feature>
<comment type="caution">
    <text evidence="4">The sequence shown here is derived from an EMBL/GenBank/DDBJ whole genome shotgun (WGS) entry which is preliminary data.</text>
</comment>
<keyword evidence="5" id="KW-1185">Reference proteome</keyword>
<evidence type="ECO:0000256" key="1">
    <source>
        <dbReference type="SAM" id="MobiDB-lite"/>
    </source>
</evidence>
<feature type="transmembrane region" description="Helical" evidence="2">
    <location>
        <begin position="302"/>
        <end position="322"/>
    </location>
</feature>